<dbReference type="InParanoid" id="A0A2G5D887"/>
<dbReference type="InterPro" id="IPR005135">
    <property type="entry name" value="Endo/exonuclease/phosphatase"/>
</dbReference>
<dbReference type="SUPFAM" id="SSF56219">
    <property type="entry name" value="DNase I-like"/>
    <property type="match status" value="1"/>
</dbReference>
<sequence>MIPSSSSSMDSLRRLPSPSRSNHIRFRSSSPSTSLVNGTRLKRKRTISESTTLIQTSNREFKHTHTSISSYRNQYKRRTTTTIETKNLRQWVFSSHDCSHLKDEIVVVSYNILGVENASKHPYLYYGVPHNYLNWERRKRCIRNELKCYKASILCLQEVDRFSDLDDLLREDGFKGTYKARTGEACDGCAIFWRDDMFTLIHQESIEFRDFNLRDNVAQFCVLKMRPKHSKKVAEDKISKTQTLLIGNMHALFNPRRGDIKMGQIRLFVKKAHTISKEWGNIPVVIAGDLNSAPQSAVYKFLASSELDLLQYDPRRLSGQIEGQRSRWEFFRAHTEVASSWSEEELQLAAGSEGITHLQHCLQLCSAYVGVPGSSSTRDRYGEPLATSYHSKFMGTVDYIWHSKDLFPVGVVETIPIDILRKMRGLPSEEWGSDHLALVCKLAFADDSSGNRSDGSPH</sequence>
<protein>
    <recommendedName>
        <fullName evidence="2">Endonuclease/exonuclease/phosphatase domain-containing protein</fullName>
    </recommendedName>
</protein>
<evidence type="ECO:0000313" key="4">
    <source>
        <dbReference type="Proteomes" id="UP000230069"/>
    </source>
</evidence>
<gene>
    <name evidence="3" type="ORF">AQUCO_02600281v1</name>
</gene>
<reference evidence="3 4" key="1">
    <citation type="submission" date="2017-09" db="EMBL/GenBank/DDBJ databases">
        <title>WGS assembly of Aquilegia coerulea Goldsmith.</title>
        <authorList>
            <person name="Hodges S."/>
            <person name="Kramer E."/>
            <person name="Nordborg M."/>
            <person name="Tomkins J."/>
            <person name="Borevitz J."/>
            <person name="Derieg N."/>
            <person name="Yan J."/>
            <person name="Mihaltcheva S."/>
            <person name="Hayes R.D."/>
            <person name="Rokhsar D."/>
        </authorList>
    </citation>
    <scope>NUCLEOTIDE SEQUENCE [LARGE SCALE GENOMIC DNA]</scope>
    <source>
        <strain evidence="4">cv. Goldsmith</strain>
    </source>
</reference>
<dbReference type="FunCoup" id="A0A2G5D887">
    <property type="interactions" value="2837"/>
</dbReference>
<dbReference type="STRING" id="218851.A0A2G5D887"/>
<proteinExistence type="predicted"/>
<dbReference type="PANTHER" id="PTHR12121">
    <property type="entry name" value="CARBON CATABOLITE REPRESSOR PROTEIN 4"/>
    <property type="match status" value="1"/>
</dbReference>
<dbReference type="InterPro" id="IPR050410">
    <property type="entry name" value="CCR4/nocturin_mRNA_transcr"/>
</dbReference>
<feature type="domain" description="Endonuclease/exonuclease/phosphatase" evidence="2">
    <location>
        <begin position="109"/>
        <end position="435"/>
    </location>
</feature>
<keyword evidence="4" id="KW-1185">Reference proteome</keyword>
<evidence type="ECO:0000313" key="3">
    <source>
        <dbReference type="EMBL" id="PIA39718.1"/>
    </source>
</evidence>
<dbReference type="Pfam" id="PF03372">
    <property type="entry name" value="Exo_endo_phos"/>
    <property type="match status" value="1"/>
</dbReference>
<accession>A0A2G5D887</accession>
<feature type="compositionally biased region" description="Polar residues" evidence="1">
    <location>
        <begin position="27"/>
        <end position="37"/>
    </location>
</feature>
<evidence type="ECO:0000259" key="2">
    <source>
        <dbReference type="Pfam" id="PF03372"/>
    </source>
</evidence>
<dbReference type="OrthoDB" id="428734at2759"/>
<dbReference type="AlphaFoldDB" id="A0A2G5D887"/>
<feature type="region of interest" description="Disordered" evidence="1">
    <location>
        <begin position="1"/>
        <end position="42"/>
    </location>
</feature>
<name>A0A2G5D887_AQUCA</name>
<dbReference type="EMBL" id="KZ305043">
    <property type="protein sequence ID" value="PIA39718.1"/>
    <property type="molecule type" value="Genomic_DNA"/>
</dbReference>
<evidence type="ECO:0000256" key="1">
    <source>
        <dbReference type="SAM" id="MobiDB-lite"/>
    </source>
</evidence>
<organism evidence="3 4">
    <name type="scientific">Aquilegia coerulea</name>
    <name type="common">Rocky mountain columbine</name>
    <dbReference type="NCBI Taxonomy" id="218851"/>
    <lineage>
        <taxon>Eukaryota</taxon>
        <taxon>Viridiplantae</taxon>
        <taxon>Streptophyta</taxon>
        <taxon>Embryophyta</taxon>
        <taxon>Tracheophyta</taxon>
        <taxon>Spermatophyta</taxon>
        <taxon>Magnoliopsida</taxon>
        <taxon>Ranunculales</taxon>
        <taxon>Ranunculaceae</taxon>
        <taxon>Thalictroideae</taxon>
        <taxon>Aquilegia</taxon>
    </lineage>
</organism>
<dbReference type="GO" id="GO:0000175">
    <property type="term" value="F:3'-5'-RNA exonuclease activity"/>
    <property type="evidence" value="ECO:0007669"/>
    <property type="project" value="TreeGrafter"/>
</dbReference>
<dbReference type="InterPro" id="IPR036691">
    <property type="entry name" value="Endo/exonu/phosph_ase_sf"/>
</dbReference>
<dbReference type="PANTHER" id="PTHR12121:SF74">
    <property type="entry name" value="CARBON CATABOLITE REPRESSOR PROTEIN 4 HOMOLOG 5"/>
    <property type="match status" value="1"/>
</dbReference>
<dbReference type="Gene3D" id="3.60.10.10">
    <property type="entry name" value="Endonuclease/exonuclease/phosphatase"/>
    <property type="match status" value="1"/>
</dbReference>
<feature type="compositionally biased region" description="Low complexity" evidence="1">
    <location>
        <begin position="1"/>
        <end position="21"/>
    </location>
</feature>
<dbReference type="Proteomes" id="UP000230069">
    <property type="component" value="Unassembled WGS sequence"/>
</dbReference>
<dbReference type="FunFam" id="3.60.10.10:FF:000080">
    <property type="entry name" value="Carbon catabolite repressor protein 4 homolog 3"/>
    <property type="match status" value="1"/>
</dbReference>